<dbReference type="Gene3D" id="3.60.20.30">
    <property type="entry name" value="(Glycosyl)asparaginase"/>
    <property type="match status" value="1"/>
</dbReference>
<dbReference type="InterPro" id="IPR029055">
    <property type="entry name" value="Ntn_hydrolases_N"/>
</dbReference>
<gene>
    <name evidence="2" type="ORF">BU14_0056s0030</name>
</gene>
<feature type="region of interest" description="Disordered" evidence="1">
    <location>
        <begin position="147"/>
        <end position="220"/>
    </location>
</feature>
<reference evidence="2 3" key="1">
    <citation type="submission" date="2017-03" db="EMBL/GenBank/DDBJ databases">
        <title>WGS assembly of Porphyra umbilicalis.</title>
        <authorList>
            <person name="Brawley S.H."/>
            <person name="Blouin N.A."/>
            <person name="Ficko-Blean E."/>
            <person name="Wheeler G.L."/>
            <person name="Lohr M."/>
            <person name="Goodson H.V."/>
            <person name="Jenkins J.W."/>
            <person name="Blaby-Haas C.E."/>
            <person name="Helliwell K.E."/>
            <person name="Chan C."/>
            <person name="Marriage T."/>
            <person name="Bhattacharya D."/>
            <person name="Klein A.S."/>
            <person name="Badis Y."/>
            <person name="Brodie J."/>
            <person name="Cao Y."/>
            <person name="Collen J."/>
            <person name="Dittami S.M."/>
            <person name="Gachon C.M."/>
            <person name="Green B.R."/>
            <person name="Karpowicz S."/>
            <person name="Kim J.W."/>
            <person name="Kudahl U."/>
            <person name="Lin S."/>
            <person name="Michel G."/>
            <person name="Mittag M."/>
            <person name="Olson B.J."/>
            <person name="Pangilinan J."/>
            <person name="Peng Y."/>
            <person name="Qiu H."/>
            <person name="Shu S."/>
            <person name="Singer J.T."/>
            <person name="Smith A.G."/>
            <person name="Sprecher B.N."/>
            <person name="Wagner V."/>
            <person name="Wang W."/>
            <person name="Wang Z.-Y."/>
            <person name="Yan J."/>
            <person name="Yarish C."/>
            <person name="Zoeuner-Riek S."/>
            <person name="Zhuang Y."/>
            <person name="Zou Y."/>
            <person name="Lindquist E.A."/>
            <person name="Grimwood J."/>
            <person name="Barry K."/>
            <person name="Rokhsar D.S."/>
            <person name="Schmutz J."/>
            <person name="Stiller J.W."/>
            <person name="Grossman A.R."/>
            <person name="Prochnik S.E."/>
        </authorList>
    </citation>
    <scope>NUCLEOTIDE SEQUENCE [LARGE SCALE GENOMIC DNA]</scope>
    <source>
        <strain evidence="2">4086291</strain>
    </source>
</reference>
<dbReference type="EMBL" id="KV918778">
    <property type="protein sequence ID" value="OSX80247.1"/>
    <property type="molecule type" value="Genomic_DNA"/>
</dbReference>
<sequence>MLVGAGGAEYAARLGLPAAGGRRRRQATRPVAAVFGGGGGGGERGPRGGGGGRSGGRGWTIRATVGAVVVDAAGRLTASASSGGACVRPAGRLGAAAVPPARPLPSTQRALPPPSRRVWGERGWWAERPPRRWRALWEGGCPLAAAAAAEAGAGQKAPTDPGGGDGGDEGDGGIDPATLVRLSAAAGGGGGAGGRLLVSGAAPKSPGRTRHPALRSAIGR</sequence>
<dbReference type="Proteomes" id="UP000218209">
    <property type="component" value="Unassembled WGS sequence"/>
</dbReference>
<dbReference type="AlphaFoldDB" id="A0A1X6PHE4"/>
<evidence type="ECO:0000313" key="3">
    <source>
        <dbReference type="Proteomes" id="UP000218209"/>
    </source>
</evidence>
<organism evidence="2 3">
    <name type="scientific">Porphyra umbilicalis</name>
    <name type="common">Purple laver</name>
    <name type="synonym">Red alga</name>
    <dbReference type="NCBI Taxonomy" id="2786"/>
    <lineage>
        <taxon>Eukaryota</taxon>
        <taxon>Rhodophyta</taxon>
        <taxon>Bangiophyceae</taxon>
        <taxon>Bangiales</taxon>
        <taxon>Bangiaceae</taxon>
        <taxon>Porphyra</taxon>
    </lineage>
</organism>
<name>A0A1X6PHE4_PORUM</name>
<proteinExistence type="predicted"/>
<evidence type="ECO:0008006" key="4">
    <source>
        <dbReference type="Google" id="ProtNLM"/>
    </source>
</evidence>
<feature type="compositionally biased region" description="Gly residues" evidence="1">
    <location>
        <begin position="35"/>
        <end position="58"/>
    </location>
</feature>
<protein>
    <recommendedName>
        <fullName evidence="4">Asparaginase</fullName>
    </recommendedName>
</protein>
<evidence type="ECO:0000313" key="2">
    <source>
        <dbReference type="EMBL" id="OSX80247.1"/>
    </source>
</evidence>
<keyword evidence="3" id="KW-1185">Reference proteome</keyword>
<accession>A0A1X6PHE4</accession>
<feature type="region of interest" description="Disordered" evidence="1">
    <location>
        <begin position="16"/>
        <end position="58"/>
    </location>
</feature>
<evidence type="ECO:0000256" key="1">
    <source>
        <dbReference type="SAM" id="MobiDB-lite"/>
    </source>
</evidence>
<dbReference type="SUPFAM" id="SSF56235">
    <property type="entry name" value="N-terminal nucleophile aminohydrolases (Ntn hydrolases)"/>
    <property type="match status" value="1"/>
</dbReference>